<gene>
    <name evidence="2" type="ORF">H9863_02070</name>
</gene>
<dbReference type="AlphaFoldDB" id="A0A9D2AAQ4"/>
<proteinExistence type="predicted"/>
<comment type="caution">
    <text evidence="2">The sequence shown here is derived from an EMBL/GenBank/DDBJ whole genome shotgun (WGS) entry which is preliminary data.</text>
</comment>
<evidence type="ECO:0000313" key="3">
    <source>
        <dbReference type="Proteomes" id="UP000824202"/>
    </source>
</evidence>
<dbReference type="EMBL" id="DXFT01000042">
    <property type="protein sequence ID" value="HIX02888.1"/>
    <property type="molecule type" value="Genomic_DNA"/>
</dbReference>
<organism evidence="2 3">
    <name type="scientific">Candidatus Odoribacter faecigallinarum</name>
    <dbReference type="NCBI Taxonomy" id="2838706"/>
    <lineage>
        <taxon>Bacteria</taxon>
        <taxon>Pseudomonadati</taxon>
        <taxon>Bacteroidota</taxon>
        <taxon>Bacteroidia</taxon>
        <taxon>Bacteroidales</taxon>
        <taxon>Odoribacteraceae</taxon>
        <taxon>Odoribacter</taxon>
    </lineage>
</organism>
<dbReference type="NCBIfam" id="TIGR03915">
    <property type="entry name" value="SAM_7_link_chp"/>
    <property type="match status" value="1"/>
</dbReference>
<dbReference type="InterPro" id="IPR025404">
    <property type="entry name" value="DUF4130"/>
</dbReference>
<reference evidence="2" key="2">
    <citation type="submission" date="2021-04" db="EMBL/GenBank/DDBJ databases">
        <authorList>
            <person name="Gilroy R."/>
        </authorList>
    </citation>
    <scope>NUCLEOTIDE SEQUENCE</scope>
    <source>
        <strain evidence="2">23274</strain>
    </source>
</reference>
<sequence length="254" mass="29722">MNVFVYDGTFEGVLTAVFEAYERKLFPDSLVAEGEMLPLFYDNLVPVTADAAKADRVWRALQKKLSPAGLSVVASVWLSEQPEAPMLLFRYVCKTVDAPQSIELNFGDEDVLLATQLARKVWKERSRIIQFLRFQKAADGTYFAVIEPEYNVLALALPHFTDRFADQTWLIYDRRRRLGYYYDLHEVREVSFSEEDMLRFCGKPDDALLDSDELLFQKLWKAYFHAISIKERANPRLHRQNLPARFWKYLPEKY</sequence>
<evidence type="ECO:0000259" key="1">
    <source>
        <dbReference type="Pfam" id="PF13566"/>
    </source>
</evidence>
<feature type="domain" description="DUF4130" evidence="1">
    <location>
        <begin position="83"/>
        <end position="252"/>
    </location>
</feature>
<protein>
    <submittedName>
        <fullName evidence="2">TIGR03915 family putative DNA repair protein</fullName>
    </submittedName>
</protein>
<evidence type="ECO:0000313" key="2">
    <source>
        <dbReference type="EMBL" id="HIX02888.1"/>
    </source>
</evidence>
<reference evidence="2" key="1">
    <citation type="journal article" date="2021" name="PeerJ">
        <title>Extensive microbial diversity within the chicken gut microbiome revealed by metagenomics and culture.</title>
        <authorList>
            <person name="Gilroy R."/>
            <person name="Ravi A."/>
            <person name="Getino M."/>
            <person name="Pursley I."/>
            <person name="Horton D.L."/>
            <person name="Alikhan N.F."/>
            <person name="Baker D."/>
            <person name="Gharbi K."/>
            <person name="Hall N."/>
            <person name="Watson M."/>
            <person name="Adriaenssens E.M."/>
            <person name="Foster-Nyarko E."/>
            <person name="Jarju S."/>
            <person name="Secka A."/>
            <person name="Antonio M."/>
            <person name="Oren A."/>
            <person name="Chaudhuri R.R."/>
            <person name="La Ragione R."/>
            <person name="Hildebrand F."/>
            <person name="Pallen M.J."/>
        </authorList>
    </citation>
    <scope>NUCLEOTIDE SEQUENCE</scope>
    <source>
        <strain evidence="2">23274</strain>
    </source>
</reference>
<accession>A0A9D2AAQ4</accession>
<dbReference type="InterPro" id="IPR023875">
    <property type="entry name" value="DNA_repair_put"/>
</dbReference>
<name>A0A9D2AAQ4_9BACT</name>
<dbReference type="Proteomes" id="UP000824202">
    <property type="component" value="Unassembled WGS sequence"/>
</dbReference>
<dbReference type="Pfam" id="PF13566">
    <property type="entry name" value="DUF4130"/>
    <property type="match status" value="1"/>
</dbReference>